<sequence length="257" mass="27663">MTETRALTMAGIAHLALFATLSLSWSLMADHTITYDEPVPVEFIELGEMPTVTERPEPTLAAAPRETVDAAPAPDTDMLEETPPTEAPDLLVPTETPPPPAKAAPKPEPKKKKPQELTQAVDRNKAEADRALEEQDFASMITDALPPQITLSSIQQSTLVGLIRERIYKCWDPAAGGPDSAAIVTTLRVKAARNGDIIGRPVVVRQSGSANAGYKRAARDAAIRAVMNPSCSLSGLPEKLYAGGWEDFTLNFDPKDL</sequence>
<evidence type="ECO:0000256" key="1">
    <source>
        <dbReference type="SAM" id="MobiDB-lite"/>
    </source>
</evidence>
<protein>
    <recommendedName>
        <fullName evidence="4">TolA protein</fullName>
    </recommendedName>
</protein>
<accession>A0ABS6SEG5</accession>
<reference evidence="2 3" key="1">
    <citation type="submission" date="2021-04" db="EMBL/GenBank/DDBJ databases">
        <authorList>
            <person name="Pira H."/>
            <person name="Risdian C."/>
            <person name="Wink J."/>
        </authorList>
    </citation>
    <scope>NUCLEOTIDE SEQUENCE [LARGE SCALE GENOMIC DNA]</scope>
    <source>
        <strain evidence="2 3">WHA3</strain>
    </source>
</reference>
<dbReference type="RefSeq" id="WP_218444814.1">
    <property type="nucleotide sequence ID" value="NZ_JAGSPA010000002.1"/>
</dbReference>
<comment type="caution">
    <text evidence="2">The sequence shown here is derived from an EMBL/GenBank/DDBJ whole genome shotgun (WGS) entry which is preliminary data.</text>
</comment>
<dbReference type="EMBL" id="JAGSPA010000002">
    <property type="protein sequence ID" value="MBV7256247.1"/>
    <property type="molecule type" value="Genomic_DNA"/>
</dbReference>
<gene>
    <name evidence="2" type="ORF">KCG44_05550</name>
</gene>
<evidence type="ECO:0008006" key="4">
    <source>
        <dbReference type="Google" id="ProtNLM"/>
    </source>
</evidence>
<proteinExistence type="predicted"/>
<evidence type="ECO:0000313" key="2">
    <source>
        <dbReference type="EMBL" id="MBV7256247.1"/>
    </source>
</evidence>
<name>A0ABS6SEG5_9SPHN</name>
<dbReference type="Proteomes" id="UP000722336">
    <property type="component" value="Unassembled WGS sequence"/>
</dbReference>
<organism evidence="2 3">
    <name type="scientific">Pacificimonas pallii</name>
    <dbReference type="NCBI Taxonomy" id="2827236"/>
    <lineage>
        <taxon>Bacteria</taxon>
        <taxon>Pseudomonadati</taxon>
        <taxon>Pseudomonadota</taxon>
        <taxon>Alphaproteobacteria</taxon>
        <taxon>Sphingomonadales</taxon>
        <taxon>Sphingosinicellaceae</taxon>
        <taxon>Pacificimonas</taxon>
    </lineage>
</organism>
<keyword evidence="3" id="KW-1185">Reference proteome</keyword>
<feature type="region of interest" description="Disordered" evidence="1">
    <location>
        <begin position="55"/>
        <end position="126"/>
    </location>
</feature>
<evidence type="ECO:0000313" key="3">
    <source>
        <dbReference type="Proteomes" id="UP000722336"/>
    </source>
</evidence>